<dbReference type="InterPro" id="IPR005467">
    <property type="entry name" value="His_kinase_dom"/>
</dbReference>
<evidence type="ECO:0000256" key="4">
    <source>
        <dbReference type="ARBA" id="ARBA00022679"/>
    </source>
</evidence>
<dbReference type="CDD" id="cd00075">
    <property type="entry name" value="HATPase"/>
    <property type="match status" value="1"/>
</dbReference>
<dbReference type="SMART" id="SM00388">
    <property type="entry name" value="HisKA"/>
    <property type="match status" value="1"/>
</dbReference>
<protein>
    <recommendedName>
        <fullName evidence="2">histidine kinase</fullName>
        <ecNumber evidence="2">2.7.13.3</ecNumber>
    </recommendedName>
</protein>
<dbReference type="GO" id="GO:0005886">
    <property type="term" value="C:plasma membrane"/>
    <property type="evidence" value="ECO:0007669"/>
    <property type="project" value="TreeGrafter"/>
</dbReference>
<dbReference type="InterPro" id="IPR036097">
    <property type="entry name" value="HisK_dim/P_sf"/>
</dbReference>
<dbReference type="GO" id="GO:0004721">
    <property type="term" value="F:phosphoprotein phosphatase activity"/>
    <property type="evidence" value="ECO:0007669"/>
    <property type="project" value="TreeGrafter"/>
</dbReference>
<dbReference type="SMART" id="SM00387">
    <property type="entry name" value="HATPase_c"/>
    <property type="match status" value="1"/>
</dbReference>
<dbReference type="PRINTS" id="PR00344">
    <property type="entry name" value="BCTRLSENSOR"/>
</dbReference>
<keyword evidence="7" id="KW-0472">Membrane</keyword>
<evidence type="ECO:0000256" key="1">
    <source>
        <dbReference type="ARBA" id="ARBA00000085"/>
    </source>
</evidence>
<name>A0AAJ4XAD5_9SPHI</name>
<feature type="transmembrane region" description="Helical" evidence="7">
    <location>
        <begin position="20"/>
        <end position="38"/>
    </location>
</feature>
<dbReference type="Gene3D" id="1.10.287.130">
    <property type="match status" value="1"/>
</dbReference>
<dbReference type="EC" id="2.7.13.3" evidence="2"/>
<dbReference type="GO" id="GO:0016036">
    <property type="term" value="P:cellular response to phosphate starvation"/>
    <property type="evidence" value="ECO:0007669"/>
    <property type="project" value="TreeGrafter"/>
</dbReference>
<dbReference type="AlphaFoldDB" id="A0AAJ4XAD5"/>
<dbReference type="InterPro" id="IPR003594">
    <property type="entry name" value="HATPase_dom"/>
</dbReference>
<keyword evidence="6" id="KW-0902">Two-component regulatory system</keyword>
<dbReference type="InterPro" id="IPR004358">
    <property type="entry name" value="Sig_transdc_His_kin-like_C"/>
</dbReference>
<dbReference type="SUPFAM" id="SSF55874">
    <property type="entry name" value="ATPase domain of HSP90 chaperone/DNA topoisomerase II/histidine kinase"/>
    <property type="match status" value="1"/>
</dbReference>
<gene>
    <name evidence="9" type="primary">senX3_2</name>
    <name evidence="9" type="ORF">SAMEA4412673_00853</name>
</gene>
<feature type="domain" description="Histidine kinase" evidence="8">
    <location>
        <begin position="89"/>
        <end position="304"/>
    </location>
</feature>
<evidence type="ECO:0000313" key="10">
    <source>
        <dbReference type="Proteomes" id="UP000215355"/>
    </source>
</evidence>
<evidence type="ECO:0000256" key="6">
    <source>
        <dbReference type="ARBA" id="ARBA00023012"/>
    </source>
</evidence>
<keyword evidence="4 9" id="KW-0808">Transferase</keyword>
<proteinExistence type="predicted"/>
<dbReference type="FunFam" id="3.30.565.10:FF:000006">
    <property type="entry name" value="Sensor histidine kinase WalK"/>
    <property type="match status" value="1"/>
</dbReference>
<evidence type="ECO:0000256" key="7">
    <source>
        <dbReference type="SAM" id="Phobius"/>
    </source>
</evidence>
<organism evidence="9 10">
    <name type="scientific">Sphingobacterium mizutaii</name>
    <dbReference type="NCBI Taxonomy" id="1010"/>
    <lineage>
        <taxon>Bacteria</taxon>
        <taxon>Pseudomonadati</taxon>
        <taxon>Bacteroidota</taxon>
        <taxon>Sphingobacteriia</taxon>
        <taxon>Sphingobacteriales</taxon>
        <taxon>Sphingobacteriaceae</taxon>
        <taxon>Sphingobacterium</taxon>
    </lineage>
</organism>
<reference evidence="9 10" key="1">
    <citation type="submission" date="2017-06" db="EMBL/GenBank/DDBJ databases">
        <authorList>
            <consortium name="Pathogen Informatics"/>
        </authorList>
    </citation>
    <scope>NUCLEOTIDE SEQUENCE [LARGE SCALE GENOMIC DNA]</scope>
    <source>
        <strain evidence="9 10">NCTC12149</strain>
    </source>
</reference>
<evidence type="ECO:0000256" key="3">
    <source>
        <dbReference type="ARBA" id="ARBA00022553"/>
    </source>
</evidence>
<evidence type="ECO:0000256" key="5">
    <source>
        <dbReference type="ARBA" id="ARBA00022777"/>
    </source>
</evidence>
<dbReference type="PROSITE" id="PS50109">
    <property type="entry name" value="HIS_KIN"/>
    <property type="match status" value="1"/>
</dbReference>
<comment type="catalytic activity">
    <reaction evidence="1">
        <text>ATP + protein L-histidine = ADP + protein N-phospho-L-histidine.</text>
        <dbReference type="EC" id="2.7.13.3"/>
    </reaction>
</comment>
<sequence length="305" mass="35125">MKPYLSTFAQETSSMRKALFLFYFLVFYAITQLFWWGFILVKFEPDRKGMIIGEGLIFLLIFIWGALKLKGHVKREHEISQQQQNFLLAITHELKSPLASVKLYIQTILKRDLDREQQKVFLGNSLKDIERLDDLVENILLTTKLENRAYQLPKEAFNVTELVEQIVDRLQKNACKSQVIKPELDQEIELKADKFAISNVITNLIENAVKYSPPCATVYVKLKKQGNNLLFSVTDHGEGIPDDEKKLIFNKFYRVGSEATRKTKGTGLGLYIVKTVLQKHNATIRVKDNTPTGSIFEVIFENYAN</sequence>
<evidence type="ECO:0000259" key="8">
    <source>
        <dbReference type="PROSITE" id="PS50109"/>
    </source>
</evidence>
<dbReference type="Pfam" id="PF00512">
    <property type="entry name" value="HisKA"/>
    <property type="match status" value="1"/>
</dbReference>
<dbReference type="Gene3D" id="3.30.565.10">
    <property type="entry name" value="Histidine kinase-like ATPase, C-terminal domain"/>
    <property type="match status" value="1"/>
</dbReference>
<feature type="transmembrane region" description="Helical" evidence="7">
    <location>
        <begin position="50"/>
        <end position="67"/>
    </location>
</feature>
<dbReference type="PANTHER" id="PTHR45453:SF1">
    <property type="entry name" value="PHOSPHATE REGULON SENSOR PROTEIN PHOR"/>
    <property type="match status" value="1"/>
</dbReference>
<dbReference type="Pfam" id="PF02518">
    <property type="entry name" value="HATPase_c"/>
    <property type="match status" value="1"/>
</dbReference>
<dbReference type="KEGG" id="smiz:4412673_00853"/>
<dbReference type="InterPro" id="IPR050351">
    <property type="entry name" value="BphY/WalK/GraS-like"/>
</dbReference>
<keyword evidence="7" id="KW-1133">Transmembrane helix</keyword>
<dbReference type="InterPro" id="IPR036890">
    <property type="entry name" value="HATPase_C_sf"/>
</dbReference>
<keyword evidence="3" id="KW-0597">Phosphoprotein</keyword>
<dbReference type="Proteomes" id="UP000215355">
    <property type="component" value="Chromosome 1"/>
</dbReference>
<evidence type="ECO:0000256" key="2">
    <source>
        <dbReference type="ARBA" id="ARBA00012438"/>
    </source>
</evidence>
<dbReference type="EMBL" id="LT906468">
    <property type="protein sequence ID" value="SNV43749.1"/>
    <property type="molecule type" value="Genomic_DNA"/>
</dbReference>
<accession>A0AAJ4XAD5</accession>
<keyword evidence="5 9" id="KW-0418">Kinase</keyword>
<evidence type="ECO:0000313" key="9">
    <source>
        <dbReference type="EMBL" id="SNV43749.1"/>
    </source>
</evidence>
<dbReference type="CDD" id="cd00082">
    <property type="entry name" value="HisKA"/>
    <property type="match status" value="1"/>
</dbReference>
<dbReference type="InterPro" id="IPR003661">
    <property type="entry name" value="HisK_dim/P_dom"/>
</dbReference>
<keyword evidence="7" id="KW-0812">Transmembrane</keyword>
<dbReference type="SUPFAM" id="SSF47384">
    <property type="entry name" value="Homodimeric domain of signal transducing histidine kinase"/>
    <property type="match status" value="1"/>
</dbReference>
<dbReference type="PANTHER" id="PTHR45453">
    <property type="entry name" value="PHOSPHATE REGULON SENSOR PROTEIN PHOR"/>
    <property type="match status" value="1"/>
</dbReference>
<dbReference type="GO" id="GO:0000155">
    <property type="term" value="F:phosphorelay sensor kinase activity"/>
    <property type="evidence" value="ECO:0007669"/>
    <property type="project" value="InterPro"/>
</dbReference>